<dbReference type="Gene3D" id="3.40.50.150">
    <property type="entry name" value="Vaccinia Virus protein VP39"/>
    <property type="match status" value="1"/>
</dbReference>
<dbReference type="EMBL" id="FOFG01000005">
    <property type="protein sequence ID" value="SEQ49221.1"/>
    <property type="molecule type" value="Genomic_DNA"/>
</dbReference>
<sequence>MGHEALGVDVNPLAVCVSRAKSKAPSIGAIRARLDDLERSFVTTVDPLLSDEFFRMCFSETTLQQILFIRRELDWRNNAVDCFLAAMAAGCLHGESHRSRRVFSNRMPRTISTKPSYSVRWWRQHGLLPPERDVFSILREEADFRYVSAPPIRTGHVVEGDSRLSSELLSDWEGKVDVVLTSPPYLDVTHFREDQWLRVWFLGGDPFPCSATEGDDRHSNPDNYWNFLTETWLGIAPLLKRRARIVIRIGGKKLSLEAAQLGLQAGLERAFPFVNCLSSSTSDIRNGQLRSFRPNAEGTRREFDFVFEAVK</sequence>
<dbReference type="SUPFAM" id="SSF53335">
    <property type="entry name" value="S-adenosyl-L-methionine-dependent methyltransferases"/>
    <property type="match status" value="1"/>
</dbReference>
<accession>A0A1H9GGK4</accession>
<dbReference type="STRING" id="1855383.SAMN05216548_10533"/>
<dbReference type="Proteomes" id="UP000199647">
    <property type="component" value="Unassembled WGS sequence"/>
</dbReference>
<gene>
    <name evidence="1" type="ORF">SAMN05216548_10533</name>
</gene>
<protein>
    <submittedName>
        <fullName evidence="1">Uncharacterized protein</fullName>
    </submittedName>
</protein>
<keyword evidence="2" id="KW-1185">Reference proteome</keyword>
<evidence type="ECO:0000313" key="2">
    <source>
        <dbReference type="Proteomes" id="UP000199647"/>
    </source>
</evidence>
<dbReference type="InterPro" id="IPR029063">
    <property type="entry name" value="SAM-dependent_MTases_sf"/>
</dbReference>
<dbReference type="AlphaFoldDB" id="A0A1H9GGK4"/>
<organism evidence="1 2">
    <name type="scientific">Faunimonas pinastri</name>
    <dbReference type="NCBI Taxonomy" id="1855383"/>
    <lineage>
        <taxon>Bacteria</taxon>
        <taxon>Pseudomonadati</taxon>
        <taxon>Pseudomonadota</taxon>
        <taxon>Alphaproteobacteria</taxon>
        <taxon>Hyphomicrobiales</taxon>
        <taxon>Afifellaceae</taxon>
        <taxon>Faunimonas</taxon>
    </lineage>
</organism>
<reference evidence="1 2" key="1">
    <citation type="submission" date="2016-10" db="EMBL/GenBank/DDBJ databases">
        <authorList>
            <person name="de Groot N.N."/>
        </authorList>
    </citation>
    <scope>NUCLEOTIDE SEQUENCE [LARGE SCALE GENOMIC DNA]</scope>
    <source>
        <strain evidence="1 2">A52C2</strain>
    </source>
</reference>
<proteinExistence type="predicted"/>
<name>A0A1H9GGK4_9HYPH</name>
<evidence type="ECO:0000313" key="1">
    <source>
        <dbReference type="EMBL" id="SEQ49221.1"/>
    </source>
</evidence>